<evidence type="ECO:0000256" key="4">
    <source>
        <dbReference type="ARBA" id="ARBA00010763"/>
    </source>
</evidence>
<dbReference type="EC" id="2.10.1.1" evidence="5 10"/>
<keyword evidence="8 10" id="KW-0501">Molybdenum cofactor biosynthesis</keyword>
<evidence type="ECO:0000256" key="8">
    <source>
        <dbReference type="ARBA" id="ARBA00023150"/>
    </source>
</evidence>
<dbReference type="GO" id="GO:0061599">
    <property type="term" value="F:molybdopterin molybdotransferase activity"/>
    <property type="evidence" value="ECO:0007669"/>
    <property type="project" value="UniProtKB-EC"/>
</dbReference>
<dbReference type="SUPFAM" id="SSF53218">
    <property type="entry name" value="Molybdenum cofactor biosynthesis proteins"/>
    <property type="match status" value="1"/>
</dbReference>
<dbReference type="NCBIfam" id="NF045515">
    <property type="entry name" value="Glp_gephyrin"/>
    <property type="match status" value="1"/>
</dbReference>
<evidence type="ECO:0000256" key="2">
    <source>
        <dbReference type="ARBA" id="ARBA00003487"/>
    </source>
</evidence>
<dbReference type="InterPro" id="IPR038987">
    <property type="entry name" value="MoeA-like"/>
</dbReference>
<accession>A0ABS4G2W7</accession>
<evidence type="ECO:0000313" key="13">
    <source>
        <dbReference type="Proteomes" id="UP001519271"/>
    </source>
</evidence>
<evidence type="ECO:0000256" key="7">
    <source>
        <dbReference type="ARBA" id="ARBA00022505"/>
    </source>
</evidence>
<keyword evidence="10" id="KW-0479">Metal-binding</keyword>
<comment type="caution">
    <text evidence="12">The sequence shown here is derived from an EMBL/GenBank/DDBJ whole genome shotgun (WGS) entry which is preliminary data.</text>
</comment>
<keyword evidence="10" id="KW-0460">Magnesium</keyword>
<dbReference type="InterPro" id="IPR036688">
    <property type="entry name" value="MoeA_C_domain_IV_sf"/>
</dbReference>
<dbReference type="Gene3D" id="3.40.980.10">
    <property type="entry name" value="MoaB/Mog-like domain"/>
    <property type="match status" value="1"/>
</dbReference>
<comment type="pathway">
    <text evidence="3 10">Cofactor biosynthesis; molybdopterin biosynthesis.</text>
</comment>
<dbReference type="SMART" id="SM00852">
    <property type="entry name" value="MoCF_biosynth"/>
    <property type="match status" value="1"/>
</dbReference>
<evidence type="ECO:0000256" key="1">
    <source>
        <dbReference type="ARBA" id="ARBA00002901"/>
    </source>
</evidence>
<dbReference type="EMBL" id="JAGGKC010000009">
    <property type="protein sequence ID" value="MBP1918881.1"/>
    <property type="molecule type" value="Genomic_DNA"/>
</dbReference>
<gene>
    <name evidence="12" type="ORF">J2Z34_001361</name>
</gene>
<dbReference type="Gene3D" id="3.90.105.10">
    <property type="entry name" value="Molybdopterin biosynthesis moea protein, domain 2"/>
    <property type="match status" value="1"/>
</dbReference>
<dbReference type="InterPro" id="IPR008284">
    <property type="entry name" value="MoCF_biosynth_CS"/>
</dbReference>
<evidence type="ECO:0000313" key="12">
    <source>
        <dbReference type="EMBL" id="MBP1918881.1"/>
    </source>
</evidence>
<dbReference type="RefSeq" id="WP_209459102.1">
    <property type="nucleotide sequence ID" value="NZ_JAGGKC010000009.1"/>
</dbReference>
<dbReference type="InterPro" id="IPR005110">
    <property type="entry name" value="MoeA_linker/N"/>
</dbReference>
<comment type="cofactor">
    <cofactor evidence="10">
        <name>Mg(2+)</name>
        <dbReference type="ChEBI" id="CHEBI:18420"/>
    </cofactor>
</comment>
<organism evidence="12 13">
    <name type="scientific">Youngiibacter multivorans</name>
    <dbReference type="NCBI Taxonomy" id="937251"/>
    <lineage>
        <taxon>Bacteria</taxon>
        <taxon>Bacillati</taxon>
        <taxon>Bacillota</taxon>
        <taxon>Clostridia</taxon>
        <taxon>Eubacteriales</taxon>
        <taxon>Clostridiaceae</taxon>
        <taxon>Youngiibacter</taxon>
    </lineage>
</organism>
<dbReference type="PROSITE" id="PS01079">
    <property type="entry name" value="MOCF_BIOSYNTHESIS_2"/>
    <property type="match status" value="1"/>
</dbReference>
<dbReference type="InterPro" id="IPR005111">
    <property type="entry name" value="MoeA_C_domain_IV"/>
</dbReference>
<keyword evidence="7 10" id="KW-0500">Molybdenum</keyword>
<evidence type="ECO:0000256" key="10">
    <source>
        <dbReference type="RuleBase" id="RU365090"/>
    </source>
</evidence>
<keyword evidence="10 12" id="KW-0808">Transferase</keyword>
<evidence type="ECO:0000259" key="11">
    <source>
        <dbReference type="SMART" id="SM00852"/>
    </source>
</evidence>
<dbReference type="InterPro" id="IPR036135">
    <property type="entry name" value="MoeA_linker/N_sf"/>
</dbReference>
<comment type="similarity">
    <text evidence="4 10">Belongs to the MoeA family.</text>
</comment>
<dbReference type="NCBIfam" id="TIGR00177">
    <property type="entry name" value="molyb_syn"/>
    <property type="match status" value="1"/>
</dbReference>
<comment type="catalytic activity">
    <reaction evidence="9">
        <text>adenylyl-molybdopterin + molybdate = Mo-molybdopterin + AMP + H(+)</text>
        <dbReference type="Rhea" id="RHEA:35047"/>
        <dbReference type="ChEBI" id="CHEBI:15378"/>
        <dbReference type="ChEBI" id="CHEBI:36264"/>
        <dbReference type="ChEBI" id="CHEBI:62727"/>
        <dbReference type="ChEBI" id="CHEBI:71302"/>
        <dbReference type="ChEBI" id="CHEBI:456215"/>
        <dbReference type="EC" id="2.10.1.1"/>
    </reaction>
</comment>
<dbReference type="InterPro" id="IPR036425">
    <property type="entry name" value="MoaB/Mog-like_dom_sf"/>
</dbReference>
<evidence type="ECO:0000256" key="3">
    <source>
        <dbReference type="ARBA" id="ARBA00005046"/>
    </source>
</evidence>
<evidence type="ECO:0000256" key="5">
    <source>
        <dbReference type="ARBA" id="ARBA00013269"/>
    </source>
</evidence>
<sequence>MFEVKSVKETFGIIYDNFKYNDPGSERVSILDALGRLLDEDLVSDSDIPAFNRSSVDGYAVKAKDTFGASESMPCQLNIVGEVKMGEKPGFAIKSDTAAYIPTGGELPEGADSVVMVEYTEDFGDGDIFINKPAAPGNGLVYRGDDVRQGSVVLKKGQKLRSQDIGMMAALGYVEVLVRKKLRLGIISTGDEVIPIGSAPKGAQVRDINSYAVYASALRMGLEPALFGIVKDGFDEIQDTVRDAMEKCDIVVISGGSSMGTKDVTVKVIDSLGEPGVLVHGIAVKPGKPTILGKVGTKAVIGLPGHPASAYVIFNVFVRRLVEVMEGRSGSLEESVRAEMDTNYPSNQGREEYLSVTLYEKDGKAYASPVFGKSGMISTLTTSHGYIHISRGSEGVSRGQMVDVMVF</sequence>
<dbReference type="SUPFAM" id="SSF63882">
    <property type="entry name" value="MoeA N-terminal region -like"/>
    <property type="match status" value="1"/>
</dbReference>
<dbReference type="Pfam" id="PF03454">
    <property type="entry name" value="MoeA_C"/>
    <property type="match status" value="1"/>
</dbReference>
<evidence type="ECO:0000256" key="6">
    <source>
        <dbReference type="ARBA" id="ARBA00021108"/>
    </source>
</evidence>
<feature type="domain" description="MoaB/Mog" evidence="11">
    <location>
        <begin position="185"/>
        <end position="324"/>
    </location>
</feature>
<evidence type="ECO:0000256" key="9">
    <source>
        <dbReference type="ARBA" id="ARBA00047317"/>
    </source>
</evidence>
<dbReference type="Gene3D" id="2.170.190.11">
    <property type="entry name" value="Molybdopterin biosynthesis moea protein, domain 3"/>
    <property type="match status" value="1"/>
</dbReference>
<reference evidence="12 13" key="1">
    <citation type="submission" date="2021-03" db="EMBL/GenBank/DDBJ databases">
        <title>Genomic Encyclopedia of Type Strains, Phase IV (KMG-IV): sequencing the most valuable type-strain genomes for metagenomic binning, comparative biology and taxonomic classification.</title>
        <authorList>
            <person name="Goeker M."/>
        </authorList>
    </citation>
    <scope>NUCLEOTIDE SEQUENCE [LARGE SCALE GENOMIC DNA]</scope>
    <source>
        <strain evidence="12 13">DSM 6139</strain>
    </source>
</reference>
<proteinExistence type="inferred from homology"/>
<dbReference type="Pfam" id="PF00994">
    <property type="entry name" value="MoCF_biosynth"/>
    <property type="match status" value="1"/>
</dbReference>
<dbReference type="Proteomes" id="UP001519271">
    <property type="component" value="Unassembled WGS sequence"/>
</dbReference>
<dbReference type="CDD" id="cd00887">
    <property type="entry name" value="MoeA"/>
    <property type="match status" value="1"/>
</dbReference>
<dbReference type="SUPFAM" id="SSF63867">
    <property type="entry name" value="MoeA C-terminal domain-like"/>
    <property type="match status" value="1"/>
</dbReference>
<comment type="function">
    <text evidence="1 10">Catalyzes the insertion of molybdate into adenylated molybdopterin with the concomitant release of AMP.</text>
</comment>
<comment type="function">
    <text evidence="2">May be involved in the biosynthesis of molybdopterin.</text>
</comment>
<dbReference type="Gene3D" id="2.40.340.10">
    <property type="entry name" value="MoeA, C-terminal, domain IV"/>
    <property type="match status" value="1"/>
</dbReference>
<name>A0ABS4G2W7_9CLOT</name>
<keyword evidence="13" id="KW-1185">Reference proteome</keyword>
<dbReference type="Pfam" id="PF03453">
    <property type="entry name" value="MoeA_N"/>
    <property type="match status" value="1"/>
</dbReference>
<protein>
    <recommendedName>
        <fullName evidence="6 10">Molybdopterin molybdenumtransferase</fullName>
        <ecNumber evidence="5 10">2.10.1.1</ecNumber>
    </recommendedName>
</protein>
<dbReference type="InterPro" id="IPR001453">
    <property type="entry name" value="MoaB/Mog_dom"/>
</dbReference>
<dbReference type="PANTHER" id="PTHR10192">
    <property type="entry name" value="MOLYBDOPTERIN BIOSYNTHESIS PROTEIN"/>
    <property type="match status" value="1"/>
</dbReference>
<dbReference type="PANTHER" id="PTHR10192:SF5">
    <property type="entry name" value="GEPHYRIN"/>
    <property type="match status" value="1"/>
</dbReference>